<keyword evidence="3" id="KW-1185">Reference proteome</keyword>
<evidence type="ECO:0000313" key="3">
    <source>
        <dbReference type="Proteomes" id="UP001642520"/>
    </source>
</evidence>
<organism evidence="2 3">
    <name type="scientific">Xylocopa violacea</name>
    <name type="common">Violet carpenter bee</name>
    <name type="synonym">Apis violacea</name>
    <dbReference type="NCBI Taxonomy" id="135666"/>
    <lineage>
        <taxon>Eukaryota</taxon>
        <taxon>Metazoa</taxon>
        <taxon>Ecdysozoa</taxon>
        <taxon>Arthropoda</taxon>
        <taxon>Hexapoda</taxon>
        <taxon>Insecta</taxon>
        <taxon>Pterygota</taxon>
        <taxon>Neoptera</taxon>
        <taxon>Endopterygota</taxon>
        <taxon>Hymenoptera</taxon>
        <taxon>Apocrita</taxon>
        <taxon>Aculeata</taxon>
        <taxon>Apoidea</taxon>
        <taxon>Anthophila</taxon>
        <taxon>Apidae</taxon>
        <taxon>Xylocopa</taxon>
        <taxon>Xylocopa</taxon>
    </lineage>
</organism>
<protein>
    <submittedName>
        <fullName evidence="2">Uncharacterized protein</fullName>
    </submittedName>
</protein>
<evidence type="ECO:0000256" key="1">
    <source>
        <dbReference type="SAM" id="MobiDB-lite"/>
    </source>
</evidence>
<evidence type="ECO:0000313" key="2">
    <source>
        <dbReference type="EMBL" id="CAL7947518.1"/>
    </source>
</evidence>
<comment type="caution">
    <text evidence="2">The sequence shown here is derived from an EMBL/GenBank/DDBJ whole genome shotgun (WGS) entry which is preliminary data.</text>
</comment>
<proteinExistence type="predicted"/>
<feature type="region of interest" description="Disordered" evidence="1">
    <location>
        <begin position="100"/>
        <end position="129"/>
    </location>
</feature>
<sequence>MKKPSEKVENRNRGIELWLEERELWYRQLPQALSRHHEGYCSRAADSSDNKQDVGLFLGNLKSIAASNGTDSVDGSNDTVFRYFFNWNIALARIKVSQPSVHTQLGERKGGEERNVEKERAQREYKGGL</sequence>
<gene>
    <name evidence="2" type="ORF">XYLVIOL_LOCUS8384</name>
</gene>
<accession>A0ABP1P2I8</accession>
<reference evidence="2 3" key="1">
    <citation type="submission" date="2024-08" db="EMBL/GenBank/DDBJ databases">
        <authorList>
            <person name="Will J Nash"/>
            <person name="Angela Man"/>
            <person name="Seanna McTaggart"/>
            <person name="Kendall Baker"/>
            <person name="Tom Barker"/>
            <person name="Leah Catchpole"/>
            <person name="Alex Durrant"/>
            <person name="Karim Gharbi"/>
            <person name="Naomi Irish"/>
            <person name="Gemy Kaithakottil"/>
            <person name="Debby Ku"/>
            <person name="Aaliyah Providence"/>
            <person name="Felix Shaw"/>
            <person name="David Swarbreck"/>
            <person name="Chris Watkins"/>
            <person name="Ann M. McCartney"/>
            <person name="Giulio Formenti"/>
            <person name="Alice Mouton"/>
            <person name="Noel Vella"/>
            <person name="Bjorn M von Reumont"/>
            <person name="Adriana Vella"/>
            <person name="Wilfried Haerty"/>
        </authorList>
    </citation>
    <scope>NUCLEOTIDE SEQUENCE [LARGE SCALE GENOMIC DNA]</scope>
</reference>
<dbReference type="EMBL" id="CAXAJV020001296">
    <property type="protein sequence ID" value="CAL7947518.1"/>
    <property type="molecule type" value="Genomic_DNA"/>
</dbReference>
<dbReference type="Proteomes" id="UP001642520">
    <property type="component" value="Unassembled WGS sequence"/>
</dbReference>
<name>A0ABP1P2I8_XYLVO</name>
<feature type="compositionally biased region" description="Basic and acidic residues" evidence="1">
    <location>
        <begin position="105"/>
        <end position="129"/>
    </location>
</feature>